<evidence type="ECO:0000259" key="1">
    <source>
        <dbReference type="Pfam" id="PF05368"/>
    </source>
</evidence>
<organism evidence="2 3">
    <name type="scientific">Herbiconiux gentiana</name>
    <dbReference type="NCBI Taxonomy" id="2970912"/>
    <lineage>
        <taxon>Bacteria</taxon>
        <taxon>Bacillati</taxon>
        <taxon>Actinomycetota</taxon>
        <taxon>Actinomycetes</taxon>
        <taxon>Micrococcales</taxon>
        <taxon>Microbacteriaceae</taxon>
        <taxon>Herbiconiux</taxon>
    </lineage>
</organism>
<dbReference type="Proteomes" id="UP001165580">
    <property type="component" value="Unassembled WGS sequence"/>
</dbReference>
<dbReference type="PANTHER" id="PTHR47129">
    <property type="entry name" value="QUINONE OXIDOREDUCTASE 2"/>
    <property type="match status" value="1"/>
</dbReference>
<protein>
    <submittedName>
        <fullName evidence="2">NAD(P)H-binding protein</fullName>
    </submittedName>
</protein>
<name>A0ABT2GGV5_9MICO</name>
<proteinExistence type="predicted"/>
<dbReference type="EMBL" id="JANTEZ010000005">
    <property type="protein sequence ID" value="MCS5715460.1"/>
    <property type="molecule type" value="Genomic_DNA"/>
</dbReference>
<dbReference type="PANTHER" id="PTHR47129:SF1">
    <property type="entry name" value="NMRA-LIKE DOMAIN-CONTAINING PROTEIN"/>
    <property type="match status" value="1"/>
</dbReference>
<dbReference type="InterPro" id="IPR052718">
    <property type="entry name" value="NmrA-type_oxidoreductase"/>
</dbReference>
<keyword evidence="3" id="KW-1185">Reference proteome</keyword>
<sequence>MIIITGATGELGSRIVDRLLQRVPAESVGVSVRDPSKAQHLADRGVRVRPGDFTEPATLAKAFEGADRVLVVSAAIRGDAAVGANLAAIDAAVAAGAGRILYTSHQASAPDSLFAPQAVHFATEQHLAELPVPYTALRNGFYATTLAMHLEGALATGTVAAPADGPVSWTAHDDLAEAAAILLATEHPEDGPTAPLTASQALDLEAVAAELSTLTGRTITRTVVDDEEWRAGAIERGMPAPAADFTLGLYRAARRGEFDVVDPALGELLGRPPLPVASTLRRLLG</sequence>
<dbReference type="Pfam" id="PF05368">
    <property type="entry name" value="NmrA"/>
    <property type="match status" value="1"/>
</dbReference>
<dbReference type="InterPro" id="IPR036291">
    <property type="entry name" value="NAD(P)-bd_dom_sf"/>
</dbReference>
<accession>A0ABT2GGV5</accession>
<evidence type="ECO:0000313" key="3">
    <source>
        <dbReference type="Proteomes" id="UP001165580"/>
    </source>
</evidence>
<dbReference type="SUPFAM" id="SSF51735">
    <property type="entry name" value="NAD(P)-binding Rossmann-fold domains"/>
    <property type="match status" value="1"/>
</dbReference>
<comment type="caution">
    <text evidence="2">The sequence shown here is derived from an EMBL/GenBank/DDBJ whole genome shotgun (WGS) entry which is preliminary data.</text>
</comment>
<feature type="domain" description="NmrA-like" evidence="1">
    <location>
        <begin position="2"/>
        <end position="228"/>
    </location>
</feature>
<evidence type="ECO:0000313" key="2">
    <source>
        <dbReference type="EMBL" id="MCS5715460.1"/>
    </source>
</evidence>
<dbReference type="RefSeq" id="WP_259486976.1">
    <property type="nucleotide sequence ID" value="NZ_JANTEZ010000005.1"/>
</dbReference>
<dbReference type="Gene3D" id="3.40.50.720">
    <property type="entry name" value="NAD(P)-binding Rossmann-like Domain"/>
    <property type="match status" value="1"/>
</dbReference>
<reference evidence="2" key="1">
    <citation type="submission" date="2022-08" db="EMBL/GenBank/DDBJ databases">
        <authorList>
            <person name="Deng Y."/>
            <person name="Han X.-F."/>
            <person name="Zhang Y.-Q."/>
        </authorList>
    </citation>
    <scope>NUCLEOTIDE SEQUENCE</scope>
    <source>
        <strain evidence="2">CPCC 205716</strain>
    </source>
</reference>
<dbReference type="Gene3D" id="3.90.25.10">
    <property type="entry name" value="UDP-galactose 4-epimerase, domain 1"/>
    <property type="match status" value="1"/>
</dbReference>
<dbReference type="InterPro" id="IPR008030">
    <property type="entry name" value="NmrA-like"/>
</dbReference>
<gene>
    <name evidence="2" type="ORF">NVV95_12995</name>
</gene>